<dbReference type="Proteomes" id="UP000887566">
    <property type="component" value="Unplaced"/>
</dbReference>
<keyword evidence="1" id="KW-1185">Reference proteome</keyword>
<dbReference type="AlphaFoldDB" id="A0A914VED1"/>
<accession>A0A914VED1</accession>
<name>A0A914VED1_9BILA</name>
<organism evidence="1 2">
    <name type="scientific">Plectus sambesii</name>
    <dbReference type="NCBI Taxonomy" id="2011161"/>
    <lineage>
        <taxon>Eukaryota</taxon>
        <taxon>Metazoa</taxon>
        <taxon>Ecdysozoa</taxon>
        <taxon>Nematoda</taxon>
        <taxon>Chromadorea</taxon>
        <taxon>Plectida</taxon>
        <taxon>Plectina</taxon>
        <taxon>Plectoidea</taxon>
        <taxon>Plectidae</taxon>
        <taxon>Plectus</taxon>
    </lineage>
</organism>
<evidence type="ECO:0000313" key="1">
    <source>
        <dbReference type="Proteomes" id="UP000887566"/>
    </source>
</evidence>
<dbReference type="WBParaSite" id="PSAMB.scaffold17771size1058.g37400.t1">
    <property type="protein sequence ID" value="PSAMB.scaffold17771size1058.g37400.t1"/>
    <property type="gene ID" value="PSAMB.scaffold17771size1058.g37400"/>
</dbReference>
<reference evidence="2" key="1">
    <citation type="submission" date="2022-11" db="UniProtKB">
        <authorList>
            <consortium name="WormBaseParasite"/>
        </authorList>
    </citation>
    <scope>IDENTIFICATION</scope>
</reference>
<evidence type="ECO:0000313" key="2">
    <source>
        <dbReference type="WBParaSite" id="PSAMB.scaffold17771size1058.g37400.t1"/>
    </source>
</evidence>
<sequence>GIDSKRIGACLFCQEFWMELYALYEIGLVRVEVKTVNINSEAFKRNFLGAQPPIMIEQENAYVVCLGATVPWSDRLRRTTGRSYRSPLA</sequence>
<protein>
    <submittedName>
        <fullName evidence="2">Uncharacterized protein</fullName>
    </submittedName>
</protein>
<dbReference type="Gene3D" id="3.40.30.10">
    <property type="entry name" value="Glutaredoxin"/>
    <property type="match status" value="1"/>
</dbReference>
<proteinExistence type="predicted"/>